<evidence type="ECO:0000256" key="1">
    <source>
        <dbReference type="SAM" id="MobiDB-lite"/>
    </source>
</evidence>
<dbReference type="Proteomes" id="UP000554965">
    <property type="component" value="Unassembled WGS sequence"/>
</dbReference>
<evidence type="ECO:0000313" key="3">
    <source>
        <dbReference type="EMBL" id="SOJ54185.1"/>
    </source>
</evidence>
<feature type="region of interest" description="Disordered" evidence="1">
    <location>
        <begin position="243"/>
        <end position="296"/>
    </location>
</feature>
<comment type="caution">
    <text evidence="3">The sequence shown here is derived from an EMBL/GenBank/DDBJ whole genome shotgun (WGS) entry which is preliminary data.</text>
</comment>
<sequence length="352" mass="37808">MARFEVPDGWVVQAYRFALDPTPAQQRALASHAGAARFAHNHMLALAKAVMSQRAAERSYGIAESELTPALWWSLPALRKVWNQRKATCAPWWAENSKEAYNTGLDGLARGLDGWAKSRRGDRAGEAVGFPRFKSARTARSVRFTTGTIRCEPDRRHISLPRLGTIRTHESTRKLARRLDAGTARILSATATQDGAGRWYCAFAALVAAKTRPAHAGLSPHPVIGVDVGVKADSLLVVATPSGAEVQTDSSPPIADRCTTPASDVAAAGRPPAGPLRPSRPHQAAAIQAVAGHSDPDRPYPCSWCGGAPRRAAQSHYDAGSAAPRNCGGNVERFGHARQGRCRQTRPEPSTR</sequence>
<dbReference type="Pfam" id="PF12323">
    <property type="entry name" value="HTH_OrfB_IS605"/>
    <property type="match status" value="1"/>
</dbReference>
<dbReference type="AlphaFoldDB" id="A0A7Z7N8X2"/>
<protein>
    <recommendedName>
        <fullName evidence="2">Transposase putative helix-turn-helix domain-containing protein</fullName>
    </recommendedName>
</protein>
<accession>A0A7Z7N8X2</accession>
<dbReference type="InterPro" id="IPR021027">
    <property type="entry name" value="Transposase_put_HTH"/>
</dbReference>
<dbReference type="EMBL" id="OCTY01000002">
    <property type="protein sequence ID" value="SOJ54185.1"/>
    <property type="molecule type" value="Genomic_DNA"/>
</dbReference>
<feature type="region of interest" description="Disordered" evidence="1">
    <location>
        <begin position="311"/>
        <end position="352"/>
    </location>
</feature>
<feature type="domain" description="Transposase putative helix-turn-helix" evidence="2">
    <location>
        <begin position="13"/>
        <end position="49"/>
    </location>
</feature>
<evidence type="ECO:0000259" key="2">
    <source>
        <dbReference type="Pfam" id="PF12323"/>
    </source>
</evidence>
<proteinExistence type="predicted"/>
<organism evidence="3 4">
    <name type="scientific">Mycobacterium simulans</name>
    <dbReference type="NCBI Taxonomy" id="627089"/>
    <lineage>
        <taxon>Bacteria</taxon>
        <taxon>Bacillati</taxon>
        <taxon>Actinomycetota</taxon>
        <taxon>Actinomycetes</taxon>
        <taxon>Mycobacteriales</taxon>
        <taxon>Mycobacteriaceae</taxon>
        <taxon>Mycobacterium</taxon>
    </lineage>
</organism>
<evidence type="ECO:0000313" key="4">
    <source>
        <dbReference type="Proteomes" id="UP000554965"/>
    </source>
</evidence>
<keyword evidence="4" id="KW-1185">Reference proteome</keyword>
<gene>
    <name evidence="3" type="ORF">MSIMFB_01684</name>
</gene>
<reference evidence="3 4" key="1">
    <citation type="submission" date="2017-10" db="EMBL/GenBank/DDBJ databases">
        <authorList>
            <consortium name="Urmite Genomes"/>
        </authorList>
    </citation>
    <scope>NUCLEOTIDE SEQUENCE [LARGE SCALE GENOMIC DNA]</scope>
    <source>
        <strain evidence="3 4">FB-527</strain>
    </source>
</reference>
<name>A0A7Z7N8X2_9MYCO</name>